<dbReference type="SUPFAM" id="SSF52833">
    <property type="entry name" value="Thioredoxin-like"/>
    <property type="match status" value="1"/>
</dbReference>
<proteinExistence type="predicted"/>
<evidence type="ECO:0000256" key="1">
    <source>
        <dbReference type="ARBA" id="ARBA00022729"/>
    </source>
</evidence>
<gene>
    <name evidence="6" type="ORF">GCM10017653_07080</name>
</gene>
<dbReference type="InterPro" id="IPR013766">
    <property type="entry name" value="Thioredoxin_domain"/>
</dbReference>
<dbReference type="InterPro" id="IPR041205">
    <property type="entry name" value="ScsC_N"/>
</dbReference>
<evidence type="ECO:0000313" key="7">
    <source>
        <dbReference type="Proteomes" id="UP001143330"/>
    </source>
</evidence>
<dbReference type="AlphaFoldDB" id="A0A9W6JVJ6"/>
<comment type="caution">
    <text evidence="6">The sequence shown here is derived from an EMBL/GenBank/DDBJ whole genome shotgun (WGS) entry which is preliminary data.</text>
</comment>
<reference evidence="6" key="1">
    <citation type="journal article" date="2014" name="Int. J. Syst. Evol. Microbiol.">
        <title>Complete genome sequence of Corynebacterium casei LMG S-19264T (=DSM 44701T), isolated from a smear-ripened cheese.</title>
        <authorList>
            <consortium name="US DOE Joint Genome Institute (JGI-PGF)"/>
            <person name="Walter F."/>
            <person name="Albersmeier A."/>
            <person name="Kalinowski J."/>
            <person name="Ruckert C."/>
        </authorList>
    </citation>
    <scope>NUCLEOTIDE SEQUENCE</scope>
    <source>
        <strain evidence="6">VKM B-2789</strain>
    </source>
</reference>
<dbReference type="EMBL" id="BSFM01000003">
    <property type="protein sequence ID" value="GLK82639.1"/>
    <property type="molecule type" value="Genomic_DNA"/>
</dbReference>
<keyword evidence="4" id="KW-0676">Redox-active center</keyword>
<evidence type="ECO:0000259" key="5">
    <source>
        <dbReference type="PROSITE" id="PS51352"/>
    </source>
</evidence>
<dbReference type="InterPro" id="IPR036249">
    <property type="entry name" value="Thioredoxin-like_sf"/>
</dbReference>
<organism evidence="6 7">
    <name type="scientific">Ancylobacter defluvii</name>
    <dbReference type="NCBI Taxonomy" id="1282440"/>
    <lineage>
        <taxon>Bacteria</taxon>
        <taxon>Pseudomonadati</taxon>
        <taxon>Pseudomonadota</taxon>
        <taxon>Alphaproteobacteria</taxon>
        <taxon>Hyphomicrobiales</taxon>
        <taxon>Xanthobacteraceae</taxon>
        <taxon>Ancylobacter</taxon>
    </lineage>
</organism>
<protein>
    <submittedName>
        <fullName evidence="6">Outer membrane protein</fullName>
    </submittedName>
</protein>
<dbReference type="PROSITE" id="PS51352">
    <property type="entry name" value="THIOREDOXIN_2"/>
    <property type="match status" value="1"/>
</dbReference>
<evidence type="ECO:0000313" key="6">
    <source>
        <dbReference type="EMBL" id="GLK82639.1"/>
    </source>
</evidence>
<evidence type="ECO:0000256" key="3">
    <source>
        <dbReference type="ARBA" id="ARBA00023157"/>
    </source>
</evidence>
<name>A0A9W6JVJ6_9HYPH</name>
<dbReference type="Gene3D" id="3.40.30.10">
    <property type="entry name" value="Glutaredoxin"/>
    <property type="match status" value="1"/>
</dbReference>
<dbReference type="PANTHER" id="PTHR13887:SF14">
    <property type="entry name" value="DISULFIDE BOND FORMATION PROTEIN D"/>
    <property type="match status" value="1"/>
</dbReference>
<keyword evidence="1" id="KW-0732">Signal</keyword>
<feature type="domain" description="Thioredoxin" evidence="5">
    <location>
        <begin position="42"/>
        <end position="273"/>
    </location>
</feature>
<dbReference type="CDD" id="cd03023">
    <property type="entry name" value="DsbA_Com1_like"/>
    <property type="match status" value="1"/>
</dbReference>
<accession>A0A9W6JVJ6</accession>
<dbReference type="Pfam" id="PF18312">
    <property type="entry name" value="ScsC_N"/>
    <property type="match status" value="1"/>
</dbReference>
<keyword evidence="7" id="KW-1185">Reference proteome</keyword>
<evidence type="ECO:0000256" key="2">
    <source>
        <dbReference type="ARBA" id="ARBA00023002"/>
    </source>
</evidence>
<dbReference type="InterPro" id="IPR017937">
    <property type="entry name" value="Thioredoxin_CS"/>
</dbReference>
<dbReference type="Proteomes" id="UP001143330">
    <property type="component" value="Unassembled WGS sequence"/>
</dbReference>
<dbReference type="InterPro" id="IPR001853">
    <property type="entry name" value="DSBA-like_thioredoxin_dom"/>
</dbReference>
<keyword evidence="2" id="KW-0560">Oxidoreductase</keyword>
<sequence length="279" mass="29452">MIGTPTHLPVKAAFLETVMSPTSPFRRAARSLLAASFAICLALGIGAAPASALDDVQRKEFESVIRDYLLKNPEVIQEAIGELQKKQAVAADQQRKQAIAQLKPQIFDSPHGVVVGNPKGDVTLVEFFDYNCGYCKRSLPDLVQLIESDPKLKVVLKEFPVLGPGSVEAAQVAVGVKLVAPEKYLAFHKALLGGRGQANKARALEAAAEAGIDRAAVEKAMARPEVNAALQESMQIADALGIDGTPSYVAGDAVIIGAVGHDQLKGTIDSVRSCGKATC</sequence>
<dbReference type="PANTHER" id="PTHR13887">
    <property type="entry name" value="GLUTATHIONE S-TRANSFERASE KAPPA"/>
    <property type="match status" value="1"/>
</dbReference>
<evidence type="ECO:0000256" key="4">
    <source>
        <dbReference type="ARBA" id="ARBA00023284"/>
    </source>
</evidence>
<dbReference type="Pfam" id="PF01323">
    <property type="entry name" value="DSBA"/>
    <property type="match status" value="1"/>
</dbReference>
<dbReference type="GO" id="GO:0015036">
    <property type="term" value="F:disulfide oxidoreductase activity"/>
    <property type="evidence" value="ECO:0007669"/>
    <property type="project" value="UniProtKB-ARBA"/>
</dbReference>
<keyword evidence="3" id="KW-1015">Disulfide bond</keyword>
<reference evidence="6" key="2">
    <citation type="submission" date="2023-01" db="EMBL/GenBank/DDBJ databases">
        <authorList>
            <person name="Sun Q."/>
            <person name="Evtushenko L."/>
        </authorList>
    </citation>
    <scope>NUCLEOTIDE SEQUENCE</scope>
    <source>
        <strain evidence="6">VKM B-2789</strain>
    </source>
</reference>
<dbReference type="PROSITE" id="PS00194">
    <property type="entry name" value="THIOREDOXIN_1"/>
    <property type="match status" value="1"/>
</dbReference>